<dbReference type="SUPFAM" id="SSF52374">
    <property type="entry name" value="Nucleotidylyl transferase"/>
    <property type="match status" value="1"/>
</dbReference>
<sequence length="307" mass="34284">MAATRGGRTGGRVTFRTRFAPSPTGPLHLGHAYSALLGHEMAMREGGEWLLRIEDIDRQRSRPDWERQIYDDLLWLGLWWPEPVMRQSERLGVYEATLARLWGERWLYACTCSRADIAAALSAPQEGMAPILGPDGMVYPGTCRARDRVPLDGPMPDEALRLQMGRCGELGDARAVEGDVFWFEELGQGPNGEHGPIEFTAETMMREVGDVVLARRGMGTSYHLSVVLDDATQGITHVVRGQDLFEATKIHVVLQRLLGLPTPTYHHHPLVRDDTGRRLAKREDAKAIARYRAEGATPSDIRRLVGL</sequence>
<keyword evidence="7" id="KW-0648">Protein biosynthesis</keyword>
<keyword evidence="3 7" id="KW-0547">Nucleotide-binding</keyword>
<dbReference type="InterPro" id="IPR000924">
    <property type="entry name" value="Glu/Gln-tRNA-synth"/>
</dbReference>
<dbReference type="InterPro" id="IPR014729">
    <property type="entry name" value="Rossmann-like_a/b/a_fold"/>
</dbReference>
<dbReference type="Pfam" id="PF00749">
    <property type="entry name" value="tRNA-synt_1c"/>
    <property type="match status" value="2"/>
</dbReference>
<keyword evidence="2" id="KW-0479">Metal-binding</keyword>
<feature type="domain" description="Glutamyl/glutaminyl-tRNA synthetase class Ib catalytic" evidence="8">
    <location>
        <begin position="202"/>
        <end position="303"/>
    </location>
</feature>
<evidence type="ECO:0000313" key="9">
    <source>
        <dbReference type="EMBL" id="TNC51137.1"/>
    </source>
</evidence>
<dbReference type="GO" id="GO:0004818">
    <property type="term" value="F:glutamate-tRNA ligase activity"/>
    <property type="evidence" value="ECO:0007669"/>
    <property type="project" value="TreeGrafter"/>
</dbReference>
<keyword evidence="10" id="KW-1185">Reference proteome</keyword>
<dbReference type="PANTHER" id="PTHR43311:SF1">
    <property type="entry name" value="GLUTAMYL-Q TRNA(ASP) SYNTHETASE"/>
    <property type="match status" value="1"/>
</dbReference>
<name>A0A5C4N063_9RHOB</name>
<evidence type="ECO:0000256" key="4">
    <source>
        <dbReference type="ARBA" id="ARBA00022833"/>
    </source>
</evidence>
<dbReference type="GO" id="GO:0005524">
    <property type="term" value="F:ATP binding"/>
    <property type="evidence" value="ECO:0007669"/>
    <property type="project" value="UniProtKB-KW"/>
</dbReference>
<dbReference type="EMBL" id="VDFU01000005">
    <property type="protein sequence ID" value="TNC51137.1"/>
    <property type="molecule type" value="Genomic_DNA"/>
</dbReference>
<keyword evidence="4" id="KW-0862">Zinc</keyword>
<keyword evidence="1 7" id="KW-0436">Ligase</keyword>
<keyword evidence="5 7" id="KW-0067">ATP-binding</keyword>
<dbReference type="RefSeq" id="WP_139075879.1">
    <property type="nucleotide sequence ID" value="NZ_VDFU01000005.1"/>
</dbReference>
<dbReference type="Gene3D" id="3.40.50.620">
    <property type="entry name" value="HUPs"/>
    <property type="match status" value="1"/>
</dbReference>
<evidence type="ECO:0000256" key="3">
    <source>
        <dbReference type="ARBA" id="ARBA00022741"/>
    </source>
</evidence>
<dbReference type="NCBIfam" id="NF004315">
    <property type="entry name" value="PRK05710.1-4"/>
    <property type="match status" value="1"/>
</dbReference>
<evidence type="ECO:0000259" key="8">
    <source>
        <dbReference type="Pfam" id="PF00749"/>
    </source>
</evidence>
<reference evidence="9 10" key="1">
    <citation type="submission" date="2019-06" db="EMBL/GenBank/DDBJ databases">
        <title>YIM 131921 draft genome.</title>
        <authorList>
            <person name="Jiang L."/>
        </authorList>
    </citation>
    <scope>NUCLEOTIDE SEQUENCE [LARGE SCALE GENOMIC DNA]</scope>
    <source>
        <strain evidence="9 10">YIM 131921</strain>
    </source>
</reference>
<evidence type="ECO:0000256" key="2">
    <source>
        <dbReference type="ARBA" id="ARBA00022723"/>
    </source>
</evidence>
<dbReference type="OrthoDB" id="9807503at2"/>
<dbReference type="PRINTS" id="PR00987">
    <property type="entry name" value="TRNASYNTHGLU"/>
</dbReference>
<proteinExistence type="inferred from homology"/>
<dbReference type="InterPro" id="IPR001412">
    <property type="entry name" value="aa-tRNA-synth_I_CS"/>
</dbReference>
<keyword evidence="6 7" id="KW-0030">Aminoacyl-tRNA synthetase</keyword>
<dbReference type="InterPro" id="IPR020058">
    <property type="entry name" value="Glu/Gln-tRNA-synth_Ib_cat-dom"/>
</dbReference>
<dbReference type="PANTHER" id="PTHR43311">
    <property type="entry name" value="GLUTAMATE--TRNA LIGASE"/>
    <property type="match status" value="1"/>
</dbReference>
<evidence type="ECO:0000313" key="10">
    <source>
        <dbReference type="Proteomes" id="UP000305887"/>
    </source>
</evidence>
<evidence type="ECO:0000256" key="6">
    <source>
        <dbReference type="ARBA" id="ARBA00023146"/>
    </source>
</evidence>
<feature type="domain" description="Glutamyl/glutaminyl-tRNA synthetase class Ib catalytic" evidence="8">
    <location>
        <begin position="16"/>
        <end position="117"/>
    </location>
</feature>
<comment type="similarity">
    <text evidence="7">Belongs to the class-I aminoacyl-tRNA synthetase family.</text>
</comment>
<dbReference type="GO" id="GO:0006424">
    <property type="term" value="P:glutamyl-tRNA aminoacylation"/>
    <property type="evidence" value="ECO:0007669"/>
    <property type="project" value="TreeGrafter"/>
</dbReference>
<protein>
    <submittedName>
        <fullName evidence="9">tRNA glutamyl-Q(34) synthetase GluQRS</fullName>
        <ecNumber evidence="9">6.1.1.-</ecNumber>
    </submittedName>
</protein>
<dbReference type="GO" id="GO:0005829">
    <property type="term" value="C:cytosol"/>
    <property type="evidence" value="ECO:0007669"/>
    <property type="project" value="TreeGrafter"/>
</dbReference>
<accession>A0A5C4N063</accession>
<evidence type="ECO:0000256" key="7">
    <source>
        <dbReference type="RuleBase" id="RU363037"/>
    </source>
</evidence>
<organism evidence="9 10">
    <name type="scientific">Rubellimicrobium rubrum</name>
    <dbReference type="NCBI Taxonomy" id="2585369"/>
    <lineage>
        <taxon>Bacteria</taxon>
        <taxon>Pseudomonadati</taxon>
        <taxon>Pseudomonadota</taxon>
        <taxon>Alphaproteobacteria</taxon>
        <taxon>Rhodobacterales</taxon>
        <taxon>Roseobacteraceae</taxon>
        <taxon>Rubellimicrobium</taxon>
    </lineage>
</organism>
<evidence type="ECO:0000256" key="5">
    <source>
        <dbReference type="ARBA" id="ARBA00022840"/>
    </source>
</evidence>
<dbReference type="PROSITE" id="PS00178">
    <property type="entry name" value="AA_TRNA_LIGASE_I"/>
    <property type="match status" value="1"/>
</dbReference>
<comment type="caution">
    <text evidence="9">The sequence shown here is derived from an EMBL/GenBank/DDBJ whole genome shotgun (WGS) entry which is preliminary data.</text>
</comment>
<dbReference type="AlphaFoldDB" id="A0A5C4N063"/>
<dbReference type="EC" id="6.1.1.-" evidence="9"/>
<dbReference type="InterPro" id="IPR049940">
    <property type="entry name" value="GluQ/Sye"/>
</dbReference>
<dbReference type="Proteomes" id="UP000305887">
    <property type="component" value="Unassembled WGS sequence"/>
</dbReference>
<gene>
    <name evidence="9" type="ORF">FHG66_06200</name>
</gene>
<evidence type="ECO:0000256" key="1">
    <source>
        <dbReference type="ARBA" id="ARBA00022598"/>
    </source>
</evidence>